<evidence type="ECO:0000256" key="1">
    <source>
        <dbReference type="SAM" id="MobiDB-lite"/>
    </source>
</evidence>
<proteinExistence type="predicted"/>
<feature type="compositionally biased region" description="Basic and acidic residues" evidence="1">
    <location>
        <begin position="675"/>
        <end position="686"/>
    </location>
</feature>
<keyword evidence="2" id="KW-0812">Transmembrane</keyword>
<name>A0A5C1A4J6_9BACT</name>
<dbReference type="OrthoDB" id="251396at2"/>
<dbReference type="AlphaFoldDB" id="A0A5C1A4J6"/>
<feature type="transmembrane region" description="Helical" evidence="2">
    <location>
        <begin position="20"/>
        <end position="38"/>
    </location>
</feature>
<keyword evidence="2" id="KW-1133">Transmembrane helix</keyword>
<reference evidence="4" key="1">
    <citation type="submission" date="2019-08" db="EMBL/GenBank/DDBJ databases">
        <title>Limnoglobus roseus gen. nov., sp. nov., a novel freshwater planctomycete with a giant genome from the family Gemmataceae.</title>
        <authorList>
            <person name="Kulichevskaya I.S."/>
            <person name="Naumoff D.G."/>
            <person name="Miroshnikov K."/>
            <person name="Ivanova A."/>
            <person name="Philippov D.A."/>
            <person name="Hakobyan A."/>
            <person name="Rijpstra I.C."/>
            <person name="Sinninghe Damste J.S."/>
            <person name="Liesack W."/>
            <person name="Dedysh S.N."/>
        </authorList>
    </citation>
    <scope>NUCLEOTIDE SEQUENCE [LARGE SCALE GENOMIC DNA]</scope>
    <source>
        <strain evidence="4">PX52</strain>
    </source>
</reference>
<feature type="compositionally biased region" description="Basic and acidic residues" evidence="1">
    <location>
        <begin position="698"/>
        <end position="713"/>
    </location>
</feature>
<gene>
    <name evidence="3" type="ORF">PX52LOC_00438</name>
</gene>
<sequence length="868" mass="95591">MADARQRTTFGNVFRFTIRGLGLTGLLAAAVGGVLLATELPAVGWPTDGETFDKVKVAGTALWNNYYAAFHSNFGGNAKVASWVLGVGVIAVALWLLVELVSALTLVTGRRTAVGANGYLQTGLAVALVVLVNVWSFSHYRRYDCTKDHQFTLPQDVRDELKQVTRPTDVIVLKMRKPDAANAANSSIDDSLVSAADRKVTEKVRDLVDLFREIGPQFKVTVLDTTDEGYLDQLDSATKASPTLRTAIETAPENSIFFHADGKVQRLSFAEFYLLDKTASQEQVERPGGTTQAKNKNLVLIPQGIRPFADHIFKLGEKKPKVGLLIIHPFFASQSSGDEEADRYTSGGLRRMLERNGFDVVDVFTRRGLGRGAGTPAGDTFAESELAALENSYTALSSRQPRFELQLMMFQKTKDTVDREPLDQITKKLEFLRFNKSFDTEQDRKEASEFLAANVKSLQDRIKSNQEELDKVRPKYLEALKNERATEARRTTDVKLKLGRAVADCDVLIVPRQTTPNLVTGDFLPPAIYSLTEDQADVVKDFVKAGKPVLGLFGAVNPSDARPIPGFGPDALEAVFTRLGFEFSNLTVMYDAETRAMVEQSGETLRAGGTVTVPPLLFDVPKGEKAANPIAEAMRVSGRTAAGQAELRRNWFRPIYLSPSVAAKQKFVATIAESSKESWGEEKPVPDGEYVPEFTPAKPDDPKRGTHNEERKGPFPIGAAIERTVPVEWLNPVPGAAHDAALVGDAVGGWAAFLPMSLADPSDYLSALPKDKRPDLPTVRIAVYGHGGLIAGKNLDPAHEKLIVHTLNWQLKRDDRLPKDLPAEEKWQYPRVNLDERQSLYWRLGTAIGLPLVCAYFGVLMLMLRKVR</sequence>
<keyword evidence="4" id="KW-1185">Reference proteome</keyword>
<evidence type="ECO:0000313" key="3">
    <source>
        <dbReference type="EMBL" id="QEL13580.1"/>
    </source>
</evidence>
<keyword evidence="2" id="KW-0472">Membrane</keyword>
<organism evidence="3 4">
    <name type="scientific">Limnoglobus roseus</name>
    <dbReference type="NCBI Taxonomy" id="2598579"/>
    <lineage>
        <taxon>Bacteria</taxon>
        <taxon>Pseudomonadati</taxon>
        <taxon>Planctomycetota</taxon>
        <taxon>Planctomycetia</taxon>
        <taxon>Gemmatales</taxon>
        <taxon>Gemmataceae</taxon>
        <taxon>Limnoglobus</taxon>
    </lineage>
</organism>
<protein>
    <submittedName>
        <fullName evidence="3">Uncharacterized protein</fullName>
    </submittedName>
</protein>
<dbReference type="Proteomes" id="UP000324974">
    <property type="component" value="Chromosome"/>
</dbReference>
<evidence type="ECO:0000256" key="2">
    <source>
        <dbReference type="SAM" id="Phobius"/>
    </source>
</evidence>
<feature type="transmembrane region" description="Helical" evidence="2">
    <location>
        <begin position="840"/>
        <end position="864"/>
    </location>
</feature>
<evidence type="ECO:0000313" key="4">
    <source>
        <dbReference type="Proteomes" id="UP000324974"/>
    </source>
</evidence>
<accession>A0A5C1A4J6</accession>
<dbReference type="KEGG" id="lrs:PX52LOC_00438"/>
<feature type="region of interest" description="Disordered" evidence="1">
    <location>
        <begin position="675"/>
        <end position="714"/>
    </location>
</feature>
<dbReference type="EMBL" id="CP042425">
    <property type="protein sequence ID" value="QEL13580.1"/>
    <property type="molecule type" value="Genomic_DNA"/>
</dbReference>
<dbReference type="RefSeq" id="WP_149108541.1">
    <property type="nucleotide sequence ID" value="NZ_CP042425.1"/>
</dbReference>
<feature type="transmembrane region" description="Helical" evidence="2">
    <location>
        <begin position="119"/>
        <end position="137"/>
    </location>
</feature>
<feature type="transmembrane region" description="Helical" evidence="2">
    <location>
        <begin position="80"/>
        <end position="107"/>
    </location>
</feature>